<feature type="compositionally biased region" description="Basic and acidic residues" evidence="1">
    <location>
        <begin position="206"/>
        <end position="216"/>
    </location>
</feature>
<feature type="region of interest" description="Disordered" evidence="1">
    <location>
        <begin position="380"/>
        <end position="401"/>
    </location>
</feature>
<accession>A0A443SNT9</accession>
<feature type="compositionally biased region" description="Low complexity" evidence="1">
    <location>
        <begin position="191"/>
        <end position="205"/>
    </location>
</feature>
<feature type="compositionally biased region" description="Polar residues" evidence="1">
    <location>
        <begin position="240"/>
        <end position="265"/>
    </location>
</feature>
<feature type="region of interest" description="Disordered" evidence="1">
    <location>
        <begin position="165"/>
        <end position="216"/>
    </location>
</feature>
<feature type="region of interest" description="Disordered" evidence="1">
    <location>
        <begin position="234"/>
        <end position="265"/>
    </location>
</feature>
<gene>
    <name evidence="2" type="ORF">B4U80_11258</name>
</gene>
<evidence type="ECO:0000313" key="3">
    <source>
        <dbReference type="Proteomes" id="UP000288716"/>
    </source>
</evidence>
<protein>
    <submittedName>
        <fullName evidence="2">Uncharacterized protein</fullName>
    </submittedName>
</protein>
<dbReference type="EMBL" id="NCKV01001023">
    <property type="protein sequence ID" value="RWS29200.1"/>
    <property type="molecule type" value="Genomic_DNA"/>
</dbReference>
<dbReference type="OrthoDB" id="6430663at2759"/>
<proteinExistence type="predicted"/>
<comment type="caution">
    <text evidence="2">The sequence shown here is derived from an EMBL/GenBank/DDBJ whole genome shotgun (WGS) entry which is preliminary data.</text>
</comment>
<feature type="region of interest" description="Disordered" evidence="1">
    <location>
        <begin position="276"/>
        <end position="295"/>
    </location>
</feature>
<evidence type="ECO:0000256" key="1">
    <source>
        <dbReference type="SAM" id="MobiDB-lite"/>
    </source>
</evidence>
<feature type="compositionally biased region" description="Basic and acidic residues" evidence="1">
    <location>
        <begin position="173"/>
        <end position="184"/>
    </location>
</feature>
<name>A0A443SNT9_9ACAR</name>
<organism evidence="2 3">
    <name type="scientific">Leptotrombidium deliense</name>
    <dbReference type="NCBI Taxonomy" id="299467"/>
    <lineage>
        <taxon>Eukaryota</taxon>
        <taxon>Metazoa</taxon>
        <taxon>Ecdysozoa</taxon>
        <taxon>Arthropoda</taxon>
        <taxon>Chelicerata</taxon>
        <taxon>Arachnida</taxon>
        <taxon>Acari</taxon>
        <taxon>Acariformes</taxon>
        <taxon>Trombidiformes</taxon>
        <taxon>Prostigmata</taxon>
        <taxon>Anystina</taxon>
        <taxon>Parasitengona</taxon>
        <taxon>Trombiculoidea</taxon>
        <taxon>Trombiculidae</taxon>
        <taxon>Leptotrombidium</taxon>
    </lineage>
</organism>
<feature type="region of interest" description="Disordered" evidence="1">
    <location>
        <begin position="1"/>
        <end position="50"/>
    </location>
</feature>
<reference evidence="2 3" key="1">
    <citation type="journal article" date="2018" name="Gigascience">
        <title>Genomes of trombidid mites reveal novel predicted allergens and laterally-transferred genes associated with secondary metabolism.</title>
        <authorList>
            <person name="Dong X."/>
            <person name="Chaisiri K."/>
            <person name="Xia D."/>
            <person name="Armstrong S.D."/>
            <person name="Fang Y."/>
            <person name="Donnelly M.J."/>
            <person name="Kadowaki T."/>
            <person name="McGarry J.W."/>
            <person name="Darby A.C."/>
            <person name="Makepeace B.L."/>
        </authorList>
    </citation>
    <scope>NUCLEOTIDE SEQUENCE [LARGE SCALE GENOMIC DNA]</scope>
    <source>
        <strain evidence="2">UoL-UT</strain>
    </source>
</reference>
<sequence length="401" mass="43524">MSTTVTTVTSGHQSQESVKKRNPEPLKGIRKVTPGAKEDGSKGTSSLRHSYKLNERSVALLVNVDEGKSTVAPQSGKVGWKSSKLFSRTLSSIEVIRAMKQKQATAATVTVTSNPTASSSNITHTTVELTPPKITLLTVPEEERNTKAANDWKFLKNKLTSLRKKGSGSAEKTISEAKPPDLESRTPSLTKNSLSASNSKQSLSAKRTERSGSQDEGIVCKKEDLLFLLTEASKSKTKNSEATQQSSSRKNSYTSTGKRVTINTENIDSSVKEACVDNSNSNETDDDQCTETVKESVVKPSASKLRFAVEKLRKEQRSAKQKERKSNLVKKVTVIENENVNVHPDDEEGESSAAAVKWDDSNVVDAMMFGDAIQAFLKGMGGSNPPSTSTSEKKVSFKNNC</sequence>
<feature type="compositionally biased region" description="Polar residues" evidence="1">
    <location>
        <begin position="1"/>
        <end position="16"/>
    </location>
</feature>
<keyword evidence="3" id="KW-1185">Reference proteome</keyword>
<dbReference type="Proteomes" id="UP000288716">
    <property type="component" value="Unassembled WGS sequence"/>
</dbReference>
<evidence type="ECO:0000313" key="2">
    <source>
        <dbReference type="EMBL" id="RWS29200.1"/>
    </source>
</evidence>
<dbReference type="VEuPathDB" id="VectorBase:LDEU002840"/>
<dbReference type="AlphaFoldDB" id="A0A443SNT9"/>